<reference evidence="2" key="1">
    <citation type="journal article" date="2016" name="Front. Microbiol.">
        <title>Complete Genome Sequence of Clostridium estertheticum DSM 8809, a Microbe Identified in Spoiled Vacuum Packed Beef.</title>
        <authorList>
            <person name="Yu Z."/>
            <person name="Gunn L."/>
            <person name="Brennan E."/>
            <person name="Reid R."/>
            <person name="Wall P.G."/>
            <person name="Gaora O.P."/>
            <person name="Hurley D."/>
            <person name="Bolton D."/>
            <person name="Fanning S."/>
        </authorList>
    </citation>
    <scope>NUCLEOTIDE SEQUENCE [LARGE SCALE GENOMIC DNA]</scope>
    <source>
        <strain evidence="2">DSM 8809</strain>
    </source>
</reference>
<dbReference type="Proteomes" id="UP000182569">
    <property type="component" value="Chromosome"/>
</dbReference>
<protein>
    <submittedName>
        <fullName evidence="1">Uncharacterized protein</fullName>
    </submittedName>
</protein>
<dbReference type="EMBL" id="CP015756">
    <property type="protein sequence ID" value="APC39647.1"/>
    <property type="molecule type" value="Genomic_DNA"/>
</dbReference>
<dbReference type="AlphaFoldDB" id="A0A1J0GEG1"/>
<dbReference type="RefSeq" id="WP_071611940.1">
    <property type="nucleotide sequence ID" value="NZ_CP015756.1"/>
</dbReference>
<keyword evidence="2" id="KW-1185">Reference proteome</keyword>
<organism evidence="1 2">
    <name type="scientific">Clostridium estertheticum subsp. estertheticum</name>
    <dbReference type="NCBI Taxonomy" id="1552"/>
    <lineage>
        <taxon>Bacteria</taxon>
        <taxon>Bacillati</taxon>
        <taxon>Bacillota</taxon>
        <taxon>Clostridia</taxon>
        <taxon>Eubacteriales</taxon>
        <taxon>Clostridiaceae</taxon>
        <taxon>Clostridium</taxon>
    </lineage>
</organism>
<dbReference type="STRING" id="1552.A7L45_05985"/>
<evidence type="ECO:0000313" key="2">
    <source>
        <dbReference type="Proteomes" id="UP000182569"/>
    </source>
</evidence>
<sequence length="197" mass="23902">MTIEERLDNFKVDLKDNTMSNLQITRRHFSFGTPYIFDKDESKYYKIKEKIADKFLIHTDSVKMVGSAKLGFSIAPHKLWKPLNDESDIDMVIISNDIFDLYWKELFEFNNIDHTSRTEEEDKQYKKFIEYFFRGWIRPDKFPFSYSKKKEWFEFFKSISYKEFGEKKITGAIYRENYFFEKYHESNIKNLRDGGLL</sequence>
<dbReference type="KEGG" id="ceu:A7L45_05985"/>
<dbReference type="OrthoDB" id="7058235at2"/>
<gene>
    <name evidence="1" type="ORF">A7L45_05985</name>
</gene>
<accession>A0A1J0GEG1</accession>
<name>A0A1J0GEG1_9CLOT</name>
<evidence type="ECO:0000313" key="1">
    <source>
        <dbReference type="EMBL" id="APC39647.1"/>
    </source>
</evidence>
<proteinExistence type="predicted"/>